<gene>
    <name evidence="1" type="ORF">N7Z68_23435</name>
</gene>
<keyword evidence="2" id="KW-1185">Reference proteome</keyword>
<evidence type="ECO:0000313" key="1">
    <source>
        <dbReference type="EMBL" id="MDE5416258.1"/>
    </source>
</evidence>
<comment type="caution">
    <text evidence="1">The sequence shown here is derived from an EMBL/GenBank/DDBJ whole genome shotgun (WGS) entry which is preliminary data.</text>
</comment>
<reference evidence="1" key="1">
    <citation type="submission" date="2024-05" db="EMBL/GenBank/DDBJ databases">
        <title>Alkalihalobacillus sp. strain MEB203 novel alkaliphilic bacterium from Lonar Lake, India.</title>
        <authorList>
            <person name="Joshi A."/>
            <person name="Thite S."/>
            <person name="Mengade P."/>
        </authorList>
    </citation>
    <scope>NUCLEOTIDE SEQUENCE</scope>
    <source>
        <strain evidence="1">MEB 203</strain>
    </source>
</reference>
<organism evidence="1 2">
    <name type="scientific">Alkalihalobacterium chitinilyticum</name>
    <dbReference type="NCBI Taxonomy" id="2980103"/>
    <lineage>
        <taxon>Bacteria</taxon>
        <taxon>Bacillati</taxon>
        <taxon>Bacillota</taxon>
        <taxon>Bacilli</taxon>
        <taxon>Bacillales</taxon>
        <taxon>Bacillaceae</taxon>
        <taxon>Alkalihalobacterium</taxon>
    </lineage>
</organism>
<dbReference type="Proteomes" id="UP001148125">
    <property type="component" value="Unassembled WGS sequence"/>
</dbReference>
<dbReference type="EMBL" id="JAOTPO010000030">
    <property type="protein sequence ID" value="MDE5416258.1"/>
    <property type="molecule type" value="Genomic_DNA"/>
</dbReference>
<accession>A0ABT5VLD3</accession>
<evidence type="ECO:0000313" key="2">
    <source>
        <dbReference type="Proteomes" id="UP001148125"/>
    </source>
</evidence>
<sequence>MKIVSEKQFGEVIIEADTMLLGEVVGNVTVLAGAKLDLLARVKGDLNLKKHSQASIRGPIEGNLYNEGANVELLAVIMGEVIRK</sequence>
<dbReference type="RefSeq" id="WP_275120849.1">
    <property type="nucleotide sequence ID" value="NZ_JAOTPO010000030.1"/>
</dbReference>
<name>A0ABT5VLD3_9BACI</name>
<protein>
    <recommendedName>
        <fullName evidence="3">Polymer-forming cytoskeletal protein</fullName>
    </recommendedName>
</protein>
<proteinExistence type="predicted"/>
<evidence type="ECO:0008006" key="3">
    <source>
        <dbReference type="Google" id="ProtNLM"/>
    </source>
</evidence>